<dbReference type="SUPFAM" id="SSF54637">
    <property type="entry name" value="Thioesterase/thiol ester dehydrase-isomerase"/>
    <property type="match status" value="1"/>
</dbReference>
<feature type="domain" description="Thioesterase" evidence="1">
    <location>
        <begin position="52"/>
        <end position="127"/>
    </location>
</feature>
<dbReference type="InterPro" id="IPR029069">
    <property type="entry name" value="HotDog_dom_sf"/>
</dbReference>
<evidence type="ECO:0000313" key="3">
    <source>
        <dbReference type="Proteomes" id="UP000464480"/>
    </source>
</evidence>
<dbReference type="Gene3D" id="3.10.129.10">
    <property type="entry name" value="Hotdog Thioesterase"/>
    <property type="match status" value="1"/>
</dbReference>
<reference evidence="2 3" key="1">
    <citation type="submission" date="2020-02" db="EMBL/GenBank/DDBJ databases">
        <title>Pseudomonas Putida W5 Complete Genome Assembly.</title>
        <authorList>
            <person name="Yuan Z.-C."/>
            <person name="Shaw G.A."/>
            <person name="Cusano A.D."/>
            <person name="Caddey B.J."/>
            <person name="Weselowski B.J."/>
        </authorList>
    </citation>
    <scope>NUCLEOTIDE SEQUENCE [LARGE SCALE GENOMIC DNA]</scope>
    <source>
        <strain evidence="2 3">W5</strain>
    </source>
</reference>
<evidence type="ECO:0000313" key="2">
    <source>
        <dbReference type="EMBL" id="QHG64528.2"/>
    </source>
</evidence>
<dbReference type="AlphaFoldDB" id="A0A6I6XT18"/>
<dbReference type="RefSeq" id="WP_159409899.1">
    <property type="nucleotide sequence ID" value="NZ_CP026115.2"/>
</dbReference>
<evidence type="ECO:0000259" key="1">
    <source>
        <dbReference type="Pfam" id="PF03061"/>
    </source>
</evidence>
<proteinExistence type="predicted"/>
<dbReference type="Pfam" id="PF03061">
    <property type="entry name" value="4HBT"/>
    <property type="match status" value="1"/>
</dbReference>
<dbReference type="CDD" id="cd03443">
    <property type="entry name" value="PaaI_thioesterase"/>
    <property type="match status" value="1"/>
</dbReference>
<sequence length="145" mass="16267">MNKDNPFWRRVAEDRLSNVTTLLGWFVDTYQERKREIQVRFHASESFTNPLGKVQGGMLAAMLDDCMGPAIYALLDEDEVAVTLRMSTTFLLPASPGPLQGIGTLYRRRGKYCYTKGMLLDGDDRTVATAKACYKILPMPKGITP</sequence>
<dbReference type="GO" id="GO:0016790">
    <property type="term" value="F:thiolester hydrolase activity"/>
    <property type="evidence" value="ECO:0007669"/>
    <property type="project" value="UniProtKB-ARBA"/>
</dbReference>
<gene>
    <name evidence="2" type="ORF">C2H86_08920</name>
</gene>
<dbReference type="Proteomes" id="UP000464480">
    <property type="component" value="Chromosome"/>
</dbReference>
<protein>
    <submittedName>
        <fullName evidence="2">PaaI family thioesterase</fullName>
    </submittedName>
</protein>
<name>A0A6I6XT18_PSEPU</name>
<dbReference type="EMBL" id="CP026115">
    <property type="protein sequence ID" value="QHG64528.2"/>
    <property type="molecule type" value="Genomic_DNA"/>
</dbReference>
<organism evidence="2 3">
    <name type="scientific">Pseudomonas putida</name>
    <name type="common">Arthrobacter siderocapsulatus</name>
    <dbReference type="NCBI Taxonomy" id="303"/>
    <lineage>
        <taxon>Bacteria</taxon>
        <taxon>Pseudomonadati</taxon>
        <taxon>Pseudomonadota</taxon>
        <taxon>Gammaproteobacteria</taxon>
        <taxon>Pseudomonadales</taxon>
        <taxon>Pseudomonadaceae</taxon>
        <taxon>Pseudomonas</taxon>
    </lineage>
</organism>
<dbReference type="InterPro" id="IPR006683">
    <property type="entry name" value="Thioestr_dom"/>
</dbReference>
<accession>A0A6I6XT18</accession>